<gene>
    <name evidence="2" type="ORF">F7725_020128</name>
</gene>
<reference evidence="2 3" key="1">
    <citation type="submission" date="2020-03" db="EMBL/GenBank/DDBJ databases">
        <title>Dissostichus mawsoni Genome sequencing and assembly.</title>
        <authorList>
            <person name="Park H."/>
        </authorList>
    </citation>
    <scope>NUCLEOTIDE SEQUENCE [LARGE SCALE GENOMIC DNA]</scope>
    <source>
        <strain evidence="2">DM0001</strain>
        <tissue evidence="2">Muscle</tissue>
    </source>
</reference>
<protein>
    <submittedName>
        <fullName evidence="2">Uncharacterized protein</fullName>
    </submittedName>
</protein>
<feature type="region of interest" description="Disordered" evidence="1">
    <location>
        <begin position="81"/>
        <end position="107"/>
    </location>
</feature>
<dbReference type="EMBL" id="JAAKFY010000013">
    <property type="protein sequence ID" value="KAF3847100.1"/>
    <property type="molecule type" value="Genomic_DNA"/>
</dbReference>
<dbReference type="OrthoDB" id="10611829at2759"/>
<evidence type="ECO:0000313" key="3">
    <source>
        <dbReference type="Proteomes" id="UP000518266"/>
    </source>
</evidence>
<feature type="region of interest" description="Disordered" evidence="1">
    <location>
        <begin position="147"/>
        <end position="192"/>
    </location>
</feature>
<dbReference type="Proteomes" id="UP000518266">
    <property type="component" value="Unassembled WGS sequence"/>
</dbReference>
<dbReference type="AlphaFoldDB" id="A0A7J5YCE7"/>
<accession>A0A7J5YCE7</accession>
<keyword evidence="3" id="KW-1185">Reference proteome</keyword>
<evidence type="ECO:0000313" key="2">
    <source>
        <dbReference type="EMBL" id="KAF3847100.1"/>
    </source>
</evidence>
<evidence type="ECO:0000256" key="1">
    <source>
        <dbReference type="SAM" id="MobiDB-lite"/>
    </source>
</evidence>
<organism evidence="2 3">
    <name type="scientific">Dissostichus mawsoni</name>
    <name type="common">Antarctic cod</name>
    <dbReference type="NCBI Taxonomy" id="36200"/>
    <lineage>
        <taxon>Eukaryota</taxon>
        <taxon>Metazoa</taxon>
        <taxon>Chordata</taxon>
        <taxon>Craniata</taxon>
        <taxon>Vertebrata</taxon>
        <taxon>Euteleostomi</taxon>
        <taxon>Actinopterygii</taxon>
        <taxon>Neopterygii</taxon>
        <taxon>Teleostei</taxon>
        <taxon>Neoteleostei</taxon>
        <taxon>Acanthomorphata</taxon>
        <taxon>Eupercaria</taxon>
        <taxon>Perciformes</taxon>
        <taxon>Notothenioidei</taxon>
        <taxon>Nototheniidae</taxon>
        <taxon>Dissostichus</taxon>
    </lineage>
</organism>
<proteinExistence type="predicted"/>
<name>A0A7J5YCE7_DISMA</name>
<sequence>MEVLEVSEGIRPDLTDGVSAQDVNSDQAGHVGEVAVPQRCDEVVHQPELRSLPVNVGWYKKEARLGTQHRVGRHQVLAGAAFRTQHGRQGGVDGGQEDKEEGEEERAQMRGDGIHYIGNLFINGKTLNSQPHAPIVRSVRLKMMVHREKKETEQRYAGTGKQRADTGTRKHGVETGTGRYTNNGQDRNPDRN</sequence>
<feature type="compositionally biased region" description="Basic and acidic residues" evidence="1">
    <location>
        <begin position="162"/>
        <end position="173"/>
    </location>
</feature>
<comment type="caution">
    <text evidence="2">The sequence shown here is derived from an EMBL/GenBank/DDBJ whole genome shotgun (WGS) entry which is preliminary data.</text>
</comment>